<feature type="compositionally biased region" description="Polar residues" evidence="1">
    <location>
        <begin position="103"/>
        <end position="112"/>
    </location>
</feature>
<comment type="caution">
    <text evidence="2">The sequence shown here is derived from an EMBL/GenBank/DDBJ whole genome shotgun (WGS) entry which is preliminary data.</text>
</comment>
<dbReference type="Proteomes" id="UP001165189">
    <property type="component" value="Unassembled WGS sequence"/>
</dbReference>
<gene>
    <name evidence="2" type="ORF">Aory05_000611600</name>
</gene>
<name>A0ABQ6KYX4_ASPOZ</name>
<organism evidence="2 3">
    <name type="scientific">Aspergillus oryzae var. brunneus</name>
    <dbReference type="NCBI Taxonomy" id="332754"/>
    <lineage>
        <taxon>Eukaryota</taxon>
        <taxon>Fungi</taxon>
        <taxon>Dikarya</taxon>
        <taxon>Ascomycota</taxon>
        <taxon>Pezizomycotina</taxon>
        <taxon>Eurotiomycetes</taxon>
        <taxon>Eurotiomycetidae</taxon>
        <taxon>Eurotiales</taxon>
        <taxon>Aspergillaceae</taxon>
        <taxon>Aspergillus</taxon>
        <taxon>Aspergillus subgen. Circumdati</taxon>
    </lineage>
</organism>
<protein>
    <submittedName>
        <fullName evidence="2">Unnamed protein product</fullName>
    </submittedName>
</protein>
<evidence type="ECO:0000313" key="3">
    <source>
        <dbReference type="Proteomes" id="UP001165189"/>
    </source>
</evidence>
<feature type="region of interest" description="Disordered" evidence="1">
    <location>
        <begin position="98"/>
        <end position="138"/>
    </location>
</feature>
<reference evidence="2" key="1">
    <citation type="submission" date="2023-04" db="EMBL/GenBank/DDBJ databases">
        <title>Aspergillus oryzae var. brunneus NBRC 4377.</title>
        <authorList>
            <person name="Ichikawa N."/>
            <person name="Sato H."/>
            <person name="Tonouchi N."/>
        </authorList>
    </citation>
    <scope>NUCLEOTIDE SEQUENCE</scope>
    <source>
        <strain evidence="2">NBRC 4377</strain>
    </source>
</reference>
<feature type="region of interest" description="Disordered" evidence="1">
    <location>
        <begin position="1"/>
        <end position="24"/>
    </location>
</feature>
<proteinExistence type="predicted"/>
<evidence type="ECO:0000313" key="2">
    <source>
        <dbReference type="EMBL" id="GMG47376.1"/>
    </source>
</evidence>
<evidence type="ECO:0000256" key="1">
    <source>
        <dbReference type="SAM" id="MobiDB-lite"/>
    </source>
</evidence>
<feature type="compositionally biased region" description="Acidic residues" evidence="1">
    <location>
        <begin position="1"/>
        <end position="11"/>
    </location>
</feature>
<dbReference type="EMBL" id="BSYB01000023">
    <property type="protein sequence ID" value="GMG47376.1"/>
    <property type="molecule type" value="Genomic_DNA"/>
</dbReference>
<accession>A0ABQ6KYX4</accession>
<keyword evidence="3" id="KW-1185">Reference proteome</keyword>
<sequence>MIDPSESELADMQDTPTGSRPVSFPRELSIMAESRRCDDLLAVPSEEICALPTGSVAFSGGGNTKCSTRKNCFLAGGTVASHGLSTCPGRFIEPTGFDWSHDPLSTNSSSFPDPNPPIHKSVGPGRQDALRSSSNDCPPACLGMARPEFSRRLKIGSPSYWPSSP</sequence>